<dbReference type="PROSITE" id="PS51029">
    <property type="entry name" value="MADF"/>
    <property type="match status" value="1"/>
</dbReference>
<dbReference type="EMBL" id="QKKF02019844">
    <property type="protein sequence ID" value="RZF39461.1"/>
    <property type="molecule type" value="Genomic_DNA"/>
</dbReference>
<dbReference type="GO" id="GO:0006357">
    <property type="term" value="P:regulation of transcription by RNA polymerase II"/>
    <property type="evidence" value="ECO:0007669"/>
    <property type="project" value="TreeGrafter"/>
</dbReference>
<dbReference type="Proteomes" id="UP000291343">
    <property type="component" value="Unassembled WGS sequence"/>
</dbReference>
<keyword evidence="4" id="KW-1185">Reference proteome</keyword>
<evidence type="ECO:0000256" key="1">
    <source>
        <dbReference type="SAM" id="MobiDB-lite"/>
    </source>
</evidence>
<evidence type="ECO:0000313" key="4">
    <source>
        <dbReference type="Proteomes" id="UP000291343"/>
    </source>
</evidence>
<dbReference type="PANTHER" id="PTHR12243">
    <property type="entry name" value="MADF DOMAIN TRANSCRIPTION FACTOR"/>
    <property type="match status" value="1"/>
</dbReference>
<dbReference type="STRING" id="195883.A0A482X2J3"/>
<dbReference type="InParanoid" id="A0A482X2J3"/>
<dbReference type="OrthoDB" id="6631161at2759"/>
<organism evidence="3 4">
    <name type="scientific">Laodelphax striatellus</name>
    <name type="common">Small brown planthopper</name>
    <name type="synonym">Delphax striatella</name>
    <dbReference type="NCBI Taxonomy" id="195883"/>
    <lineage>
        <taxon>Eukaryota</taxon>
        <taxon>Metazoa</taxon>
        <taxon>Ecdysozoa</taxon>
        <taxon>Arthropoda</taxon>
        <taxon>Hexapoda</taxon>
        <taxon>Insecta</taxon>
        <taxon>Pterygota</taxon>
        <taxon>Neoptera</taxon>
        <taxon>Paraneoptera</taxon>
        <taxon>Hemiptera</taxon>
        <taxon>Auchenorrhyncha</taxon>
        <taxon>Fulgoroidea</taxon>
        <taxon>Delphacidae</taxon>
        <taxon>Criomorphinae</taxon>
        <taxon>Laodelphax</taxon>
    </lineage>
</organism>
<feature type="region of interest" description="Disordered" evidence="1">
    <location>
        <begin position="162"/>
        <end position="202"/>
    </location>
</feature>
<dbReference type="GO" id="GO:0005667">
    <property type="term" value="C:transcription regulator complex"/>
    <property type="evidence" value="ECO:0007669"/>
    <property type="project" value="TreeGrafter"/>
</dbReference>
<dbReference type="SMART" id="SM00595">
    <property type="entry name" value="MADF"/>
    <property type="match status" value="1"/>
</dbReference>
<dbReference type="Pfam" id="PF10545">
    <property type="entry name" value="MADF_DNA_bdg"/>
    <property type="match status" value="1"/>
</dbReference>
<feature type="compositionally biased region" description="Polar residues" evidence="1">
    <location>
        <begin position="127"/>
        <end position="147"/>
    </location>
</feature>
<protein>
    <recommendedName>
        <fullName evidence="2">MADF domain-containing protein</fullName>
    </recommendedName>
</protein>
<dbReference type="GO" id="GO:0005634">
    <property type="term" value="C:nucleus"/>
    <property type="evidence" value="ECO:0007669"/>
    <property type="project" value="TreeGrafter"/>
</dbReference>
<feature type="domain" description="MADF" evidence="2">
    <location>
        <begin position="10"/>
        <end position="113"/>
    </location>
</feature>
<dbReference type="PANTHER" id="PTHR12243:SF69">
    <property type="entry name" value="SI:CH73-59F11.3"/>
    <property type="match status" value="1"/>
</dbReference>
<evidence type="ECO:0000259" key="2">
    <source>
        <dbReference type="PROSITE" id="PS51029"/>
    </source>
</evidence>
<sequence>MESLDLDVREFISEIKNRPAIWDVHNSDYFDRFKKKEAWEELVDIFIPDEDATDQEKKIFGQHLHRRWKSCRDGYAREVKLRKEDGAADEHGQRKRPVYIYYKQLSFLEASIGIQSSKDKKLKQKRSSTNVSHNPQAKAAATQSSKRQKLCQSLTEVSLNPHESLTEVPVNPHARAVATRSSKRQKLSQSSTDDVSHDPPYINCTTAAAPQSSQSQKLLQSSTDVSHDPFYTYGLHIANELRRYNPQTLAHVKRAFADILFRADMGQLVNSNSSQEENNSKNYQANLSSEGDDSDNIEMFQIKNVSSLEN</sequence>
<proteinExistence type="predicted"/>
<comment type="caution">
    <text evidence="3">The sequence shown here is derived from an EMBL/GenBank/DDBJ whole genome shotgun (WGS) entry which is preliminary data.</text>
</comment>
<gene>
    <name evidence="3" type="ORF">LSTR_LSTR000982</name>
</gene>
<accession>A0A482X2J3</accession>
<dbReference type="InterPro" id="IPR006578">
    <property type="entry name" value="MADF-dom"/>
</dbReference>
<feature type="region of interest" description="Disordered" evidence="1">
    <location>
        <begin position="270"/>
        <end position="296"/>
    </location>
</feature>
<dbReference type="AlphaFoldDB" id="A0A482X2J3"/>
<reference evidence="3 4" key="1">
    <citation type="journal article" date="2017" name="Gigascience">
        <title>Genome sequence of the small brown planthopper, Laodelphax striatellus.</title>
        <authorList>
            <person name="Zhu J."/>
            <person name="Jiang F."/>
            <person name="Wang X."/>
            <person name="Yang P."/>
            <person name="Bao Y."/>
            <person name="Zhao W."/>
            <person name="Wang W."/>
            <person name="Lu H."/>
            <person name="Wang Q."/>
            <person name="Cui N."/>
            <person name="Li J."/>
            <person name="Chen X."/>
            <person name="Luo L."/>
            <person name="Yu J."/>
            <person name="Kang L."/>
            <person name="Cui F."/>
        </authorList>
    </citation>
    <scope>NUCLEOTIDE SEQUENCE [LARGE SCALE GENOMIC DNA]</scope>
    <source>
        <strain evidence="3">Lst14</strain>
    </source>
</reference>
<evidence type="ECO:0000313" key="3">
    <source>
        <dbReference type="EMBL" id="RZF39461.1"/>
    </source>
</evidence>
<name>A0A482X2J3_LAOST</name>
<dbReference type="InterPro" id="IPR039353">
    <property type="entry name" value="TF_Adf1"/>
</dbReference>
<feature type="region of interest" description="Disordered" evidence="1">
    <location>
        <begin position="118"/>
        <end position="147"/>
    </location>
</feature>